<organism evidence="1 2">
    <name type="scientific">Cynara cardunculus var. scolymus</name>
    <name type="common">Globe artichoke</name>
    <name type="synonym">Cynara scolymus</name>
    <dbReference type="NCBI Taxonomy" id="59895"/>
    <lineage>
        <taxon>Eukaryota</taxon>
        <taxon>Viridiplantae</taxon>
        <taxon>Streptophyta</taxon>
        <taxon>Embryophyta</taxon>
        <taxon>Tracheophyta</taxon>
        <taxon>Spermatophyta</taxon>
        <taxon>Magnoliopsida</taxon>
        <taxon>eudicotyledons</taxon>
        <taxon>Gunneridae</taxon>
        <taxon>Pentapetalae</taxon>
        <taxon>asterids</taxon>
        <taxon>campanulids</taxon>
        <taxon>Asterales</taxon>
        <taxon>Asteraceae</taxon>
        <taxon>Carduoideae</taxon>
        <taxon>Cardueae</taxon>
        <taxon>Carduinae</taxon>
        <taxon>Cynara</taxon>
    </lineage>
</organism>
<evidence type="ECO:0000313" key="2">
    <source>
        <dbReference type="Proteomes" id="UP000243975"/>
    </source>
</evidence>
<dbReference type="STRING" id="59895.A0A103XT02"/>
<dbReference type="Gramene" id="KVH96313">
    <property type="protein sequence ID" value="KVH96313"/>
    <property type="gene ID" value="Ccrd_001606"/>
</dbReference>
<dbReference type="EMBL" id="LEKV01004335">
    <property type="protein sequence ID" value="KVH96313.1"/>
    <property type="molecule type" value="Genomic_DNA"/>
</dbReference>
<evidence type="ECO:0000313" key="1">
    <source>
        <dbReference type="EMBL" id="KVH96313.1"/>
    </source>
</evidence>
<name>A0A103XT02_CYNCS</name>
<proteinExistence type="predicted"/>
<gene>
    <name evidence="1" type="ORF">Ccrd_001606</name>
</gene>
<dbReference type="AlphaFoldDB" id="A0A103XT02"/>
<protein>
    <submittedName>
        <fullName evidence="1">Uncharacterized protein</fullName>
    </submittedName>
</protein>
<keyword evidence="2" id="KW-1185">Reference proteome</keyword>
<comment type="caution">
    <text evidence="1">The sequence shown here is derived from an EMBL/GenBank/DDBJ whole genome shotgun (WGS) entry which is preliminary data.</text>
</comment>
<accession>A0A103XT02</accession>
<dbReference type="Proteomes" id="UP000243975">
    <property type="component" value="Unassembled WGS sequence"/>
</dbReference>
<sequence>MDGLTHFDEILQKADGIILSYGNLCFDLPLEKFQQQLVVFECLQFQHQLVVFVCFQFQQQLFIHQF</sequence>
<reference evidence="1 2" key="1">
    <citation type="journal article" date="2016" name="Sci. Rep.">
        <title>The genome sequence of the outbreeding globe artichoke constructed de novo incorporating a phase-aware low-pass sequencing strategy of F1 progeny.</title>
        <authorList>
            <person name="Scaglione D."/>
            <person name="Reyes-Chin-Wo S."/>
            <person name="Acquadro A."/>
            <person name="Froenicke L."/>
            <person name="Portis E."/>
            <person name="Beitel C."/>
            <person name="Tirone M."/>
            <person name="Mauro R."/>
            <person name="Lo Monaco A."/>
            <person name="Mauromicale G."/>
            <person name="Faccioli P."/>
            <person name="Cattivelli L."/>
            <person name="Rieseberg L."/>
            <person name="Michelmore R."/>
            <person name="Lanteri S."/>
        </authorList>
    </citation>
    <scope>NUCLEOTIDE SEQUENCE [LARGE SCALE GENOMIC DNA]</scope>
    <source>
        <strain evidence="1">2C</strain>
    </source>
</reference>